<dbReference type="SUPFAM" id="SSF52266">
    <property type="entry name" value="SGNH hydrolase"/>
    <property type="match status" value="1"/>
</dbReference>
<proteinExistence type="predicted"/>
<accession>A0A1W1BQD9</accession>
<dbReference type="EMBL" id="FPHC01000038">
    <property type="protein sequence ID" value="SFV55798.1"/>
    <property type="molecule type" value="Genomic_DNA"/>
</dbReference>
<gene>
    <name evidence="1" type="ORF">MNB_SV-6-668</name>
</gene>
<name>A0A1W1BQD9_9ZZZZ</name>
<evidence type="ECO:0008006" key="2">
    <source>
        <dbReference type="Google" id="ProtNLM"/>
    </source>
</evidence>
<protein>
    <recommendedName>
        <fullName evidence="2">SGNH hydrolase-type esterase domain-containing protein</fullName>
    </recommendedName>
</protein>
<reference evidence="1" key="1">
    <citation type="submission" date="2016-10" db="EMBL/GenBank/DDBJ databases">
        <authorList>
            <person name="de Groot N.N."/>
        </authorList>
    </citation>
    <scope>NUCLEOTIDE SEQUENCE</scope>
</reference>
<dbReference type="InterPro" id="IPR036514">
    <property type="entry name" value="SGNH_hydro_sf"/>
</dbReference>
<sequence length="61" mass="6895">MKSFPEKISKIMKENGGHFFSLHTKLHLKDKYFADRSHLNDQGSIIGAEAIAKFIDETEGS</sequence>
<organism evidence="1">
    <name type="scientific">hydrothermal vent metagenome</name>
    <dbReference type="NCBI Taxonomy" id="652676"/>
    <lineage>
        <taxon>unclassified sequences</taxon>
        <taxon>metagenomes</taxon>
        <taxon>ecological metagenomes</taxon>
    </lineage>
</organism>
<evidence type="ECO:0000313" key="1">
    <source>
        <dbReference type="EMBL" id="SFV55798.1"/>
    </source>
</evidence>
<dbReference type="Gene3D" id="3.40.50.1110">
    <property type="entry name" value="SGNH hydrolase"/>
    <property type="match status" value="1"/>
</dbReference>
<dbReference type="AlphaFoldDB" id="A0A1W1BQD9"/>